<feature type="compositionally biased region" description="Basic and acidic residues" evidence="1">
    <location>
        <begin position="1"/>
        <end position="10"/>
    </location>
</feature>
<dbReference type="EMBL" id="CABVGP010000001">
    <property type="protein sequence ID" value="VVJ16980.1"/>
    <property type="molecule type" value="Genomic_DNA"/>
</dbReference>
<evidence type="ECO:0000313" key="2">
    <source>
        <dbReference type="EMBL" id="VVJ16980.1"/>
    </source>
</evidence>
<evidence type="ECO:0000313" key="3">
    <source>
        <dbReference type="Proteomes" id="UP000399805"/>
    </source>
</evidence>
<feature type="region of interest" description="Disordered" evidence="1">
    <location>
        <begin position="1"/>
        <end position="39"/>
    </location>
</feature>
<name>A0A6I8LJ00_9PSEU</name>
<evidence type="ECO:0000256" key="1">
    <source>
        <dbReference type="SAM" id="MobiDB-lite"/>
    </source>
</evidence>
<organism evidence="2 3">
    <name type="scientific">Amycolatopsis camponoti</name>
    <dbReference type="NCBI Taxonomy" id="2606593"/>
    <lineage>
        <taxon>Bacteria</taxon>
        <taxon>Bacillati</taxon>
        <taxon>Actinomycetota</taxon>
        <taxon>Actinomycetes</taxon>
        <taxon>Pseudonocardiales</taxon>
        <taxon>Pseudonocardiaceae</taxon>
        <taxon>Amycolatopsis</taxon>
    </lineage>
</organism>
<dbReference type="Proteomes" id="UP000399805">
    <property type="component" value="Unassembled WGS sequence"/>
</dbReference>
<accession>A0A6I8LJ00</accession>
<dbReference type="AlphaFoldDB" id="A0A6I8LJ00"/>
<keyword evidence="3" id="KW-1185">Reference proteome</keyword>
<gene>
    <name evidence="2" type="ORF">AA23TX_02001</name>
</gene>
<sequence length="39" mass="4170">MARNTDDHPDASNSEAGGPDGRAARSLGASAYDVRRIRR</sequence>
<protein>
    <submittedName>
        <fullName evidence="2">Uncharacterized protein</fullName>
    </submittedName>
</protein>
<proteinExistence type="predicted"/>
<reference evidence="2 3" key="1">
    <citation type="submission" date="2019-09" db="EMBL/GenBank/DDBJ databases">
        <authorList>
            <person name="Leyn A S."/>
        </authorList>
    </citation>
    <scope>NUCLEOTIDE SEQUENCE [LARGE SCALE GENOMIC DNA]</scope>
    <source>
        <strain evidence="2">AA231_1</strain>
    </source>
</reference>